<dbReference type="PANTHER" id="PTHR12383">
    <property type="entry name" value="PROTEASE FAMILY S26 MITOCHONDRIAL INNER MEMBRANE PROTEASE-RELATED"/>
    <property type="match status" value="1"/>
</dbReference>
<dbReference type="CDD" id="cd06530">
    <property type="entry name" value="S26_SPase_I"/>
    <property type="match status" value="1"/>
</dbReference>
<gene>
    <name evidence="5" type="ORF">GCM10012286_01890</name>
</gene>
<evidence type="ECO:0000313" key="5">
    <source>
        <dbReference type="EMBL" id="GGO33823.1"/>
    </source>
</evidence>
<dbReference type="Proteomes" id="UP000656881">
    <property type="component" value="Unassembled WGS sequence"/>
</dbReference>
<dbReference type="Pfam" id="PF00717">
    <property type="entry name" value="Peptidase_S24"/>
    <property type="match status" value="1"/>
</dbReference>
<evidence type="ECO:0000313" key="6">
    <source>
        <dbReference type="Proteomes" id="UP000656881"/>
    </source>
</evidence>
<protein>
    <submittedName>
        <fullName evidence="5">S26 family signal peptidase</fullName>
    </submittedName>
</protein>
<dbReference type="NCBIfam" id="TIGR02754">
    <property type="entry name" value="sod_Ni_protease"/>
    <property type="match status" value="1"/>
</dbReference>
<dbReference type="InterPro" id="IPR019533">
    <property type="entry name" value="Peptidase_S26"/>
</dbReference>
<dbReference type="InterPro" id="IPR036286">
    <property type="entry name" value="LexA/Signal_pep-like_sf"/>
</dbReference>
<feature type="domain" description="Peptidase S24/S26A/S26B/S26C" evidence="4">
    <location>
        <begin position="17"/>
        <end position="80"/>
    </location>
</feature>
<keyword evidence="2" id="KW-0378">Hydrolase</keyword>
<accession>A0ABQ2LJV6</accession>
<keyword evidence="3" id="KW-0472">Membrane</keyword>
<sequence length="153" mass="17146">MPETTADGREARVPFQLIEVDGPSMVPTLSPGDWMLVRHGARVRPGDVVILRHPLQQDLLVVKRAVERREGGWWVLGDNPYSAGGDSTVYGVVPGELVLARVCARFRPLGRFRQEREAQGRRQLSLAALVSWTFLAVRPVLADRSLSRRLRAR</sequence>
<evidence type="ECO:0000256" key="2">
    <source>
        <dbReference type="ARBA" id="ARBA00022801"/>
    </source>
</evidence>
<dbReference type="InterPro" id="IPR052064">
    <property type="entry name" value="Mito_IMP1_subunit"/>
</dbReference>
<name>A0ABQ2LJV6_9ACTN</name>
<reference evidence="6" key="1">
    <citation type="journal article" date="2019" name="Int. J. Syst. Evol. Microbiol.">
        <title>The Global Catalogue of Microorganisms (GCM) 10K type strain sequencing project: providing services to taxonomists for standard genome sequencing and annotation.</title>
        <authorList>
            <consortium name="The Broad Institute Genomics Platform"/>
            <consortium name="The Broad Institute Genome Sequencing Center for Infectious Disease"/>
            <person name="Wu L."/>
            <person name="Ma J."/>
        </authorList>
    </citation>
    <scope>NUCLEOTIDE SEQUENCE [LARGE SCALE GENOMIC DNA]</scope>
    <source>
        <strain evidence="6">CGMCC 4.7349</strain>
    </source>
</reference>
<dbReference type="Gene3D" id="2.10.109.10">
    <property type="entry name" value="Umud Fragment, subunit A"/>
    <property type="match status" value="1"/>
</dbReference>
<organism evidence="5 6">
    <name type="scientific">Streptomyces lasiicapitis</name>
    <dbReference type="NCBI Taxonomy" id="1923961"/>
    <lineage>
        <taxon>Bacteria</taxon>
        <taxon>Bacillati</taxon>
        <taxon>Actinomycetota</taxon>
        <taxon>Actinomycetes</taxon>
        <taxon>Kitasatosporales</taxon>
        <taxon>Streptomycetaceae</taxon>
        <taxon>Streptomyces</taxon>
    </lineage>
</organism>
<evidence type="ECO:0000256" key="1">
    <source>
        <dbReference type="ARBA" id="ARBA00004308"/>
    </source>
</evidence>
<keyword evidence="6" id="KW-1185">Reference proteome</keyword>
<dbReference type="SUPFAM" id="SSF51306">
    <property type="entry name" value="LexA/Signal peptidase"/>
    <property type="match status" value="1"/>
</dbReference>
<evidence type="ECO:0000256" key="3">
    <source>
        <dbReference type="ARBA" id="ARBA00023136"/>
    </source>
</evidence>
<dbReference type="EMBL" id="BMNG01000001">
    <property type="protein sequence ID" value="GGO33823.1"/>
    <property type="molecule type" value="Genomic_DNA"/>
</dbReference>
<evidence type="ECO:0000259" key="4">
    <source>
        <dbReference type="Pfam" id="PF00717"/>
    </source>
</evidence>
<comment type="subcellular location">
    <subcellularLocation>
        <location evidence="1">Endomembrane system</location>
    </subcellularLocation>
</comment>
<dbReference type="RefSeq" id="WP_164320770.1">
    <property type="nucleotide sequence ID" value="NZ_BMNG01000001.1"/>
</dbReference>
<dbReference type="InterPro" id="IPR015927">
    <property type="entry name" value="Peptidase_S24_S26A/B/C"/>
</dbReference>
<dbReference type="PANTHER" id="PTHR12383:SF16">
    <property type="entry name" value="MITOCHONDRIAL INNER MEMBRANE PROTEASE SUBUNIT 1"/>
    <property type="match status" value="1"/>
</dbReference>
<comment type="caution">
    <text evidence="5">The sequence shown here is derived from an EMBL/GenBank/DDBJ whole genome shotgun (WGS) entry which is preliminary data.</text>
</comment>
<proteinExistence type="predicted"/>
<dbReference type="InterPro" id="IPR014124">
    <property type="entry name" value="Pept_S26A_Sod_Ni_maturase"/>
</dbReference>